<dbReference type="InterPro" id="IPR009387">
    <property type="entry name" value="HigB-2"/>
</dbReference>
<evidence type="ECO:0008006" key="3">
    <source>
        <dbReference type="Google" id="ProtNLM"/>
    </source>
</evidence>
<accession>A0A512DSD7</accession>
<protein>
    <recommendedName>
        <fullName evidence="3">Type II toxin-antitoxin system RelE/ParE family toxin</fullName>
    </recommendedName>
</protein>
<keyword evidence="2" id="KW-1185">Reference proteome</keyword>
<dbReference type="PIRSF" id="PIRSF018634">
    <property type="entry name" value="UCP018634"/>
    <property type="match status" value="1"/>
</dbReference>
<dbReference type="Pfam" id="PF06296">
    <property type="entry name" value="RelE"/>
    <property type="match status" value="1"/>
</dbReference>
<organism evidence="1 2">
    <name type="scientific">Skermanella aerolata</name>
    <dbReference type="NCBI Taxonomy" id="393310"/>
    <lineage>
        <taxon>Bacteria</taxon>
        <taxon>Pseudomonadati</taxon>
        <taxon>Pseudomonadota</taxon>
        <taxon>Alphaproteobacteria</taxon>
        <taxon>Rhodospirillales</taxon>
        <taxon>Azospirillaceae</taxon>
        <taxon>Skermanella</taxon>
    </lineage>
</organism>
<evidence type="ECO:0000313" key="1">
    <source>
        <dbReference type="EMBL" id="GEO39393.1"/>
    </source>
</evidence>
<gene>
    <name evidence="1" type="ORF">SAE02_35410</name>
</gene>
<dbReference type="Proteomes" id="UP000321523">
    <property type="component" value="Unassembled WGS sequence"/>
</dbReference>
<proteinExistence type="predicted"/>
<reference evidence="1 2" key="1">
    <citation type="submission" date="2019-07" db="EMBL/GenBank/DDBJ databases">
        <title>Whole genome shotgun sequence of Skermanella aerolata NBRC 106429.</title>
        <authorList>
            <person name="Hosoyama A."/>
            <person name="Uohara A."/>
            <person name="Ohji S."/>
            <person name="Ichikawa N."/>
        </authorList>
    </citation>
    <scope>NUCLEOTIDE SEQUENCE [LARGE SCALE GENOMIC DNA]</scope>
    <source>
        <strain evidence="1 2">NBRC 106429</strain>
    </source>
</reference>
<evidence type="ECO:0000313" key="2">
    <source>
        <dbReference type="Proteomes" id="UP000321523"/>
    </source>
</evidence>
<comment type="caution">
    <text evidence="1">The sequence shown here is derived from an EMBL/GenBank/DDBJ whole genome shotgun (WGS) entry which is preliminary data.</text>
</comment>
<dbReference type="EMBL" id="BJYZ01000016">
    <property type="protein sequence ID" value="GEO39393.1"/>
    <property type="molecule type" value="Genomic_DNA"/>
</dbReference>
<name>A0A512DSD7_9PROT</name>
<sequence>MAIRVLKDLGFHDWARDEGVTDGVLCAAAAEIENGLVDARLGGFLIKKRVAAPGRGKRGGYRTIAAHRQGNRWVFLHGFCKNEKDNITKKEKLGLQMIGDQYMKFSDAVLTRQVSENLIVEIVCA</sequence>
<dbReference type="OrthoDB" id="9812066at2"/>
<dbReference type="AlphaFoldDB" id="A0A512DSD7"/>